<organism evidence="1 2">
    <name type="scientific">Phytoactinopolyspora alkaliphila</name>
    <dbReference type="NCBI Taxonomy" id="1783498"/>
    <lineage>
        <taxon>Bacteria</taxon>
        <taxon>Bacillati</taxon>
        <taxon>Actinomycetota</taxon>
        <taxon>Actinomycetes</taxon>
        <taxon>Jiangellales</taxon>
        <taxon>Jiangellaceae</taxon>
        <taxon>Phytoactinopolyspora</taxon>
    </lineage>
</organism>
<keyword evidence="2" id="KW-1185">Reference proteome</keyword>
<reference evidence="1 2" key="1">
    <citation type="submission" date="2020-02" db="EMBL/GenBank/DDBJ databases">
        <authorList>
            <person name="Li X.-J."/>
            <person name="Feng X.-M."/>
        </authorList>
    </citation>
    <scope>NUCLEOTIDE SEQUENCE [LARGE SCALE GENOMIC DNA]</scope>
    <source>
        <strain evidence="1 2">CGMCC 4.7225</strain>
    </source>
</reference>
<evidence type="ECO:0000313" key="2">
    <source>
        <dbReference type="Proteomes" id="UP000469185"/>
    </source>
</evidence>
<evidence type="ECO:0008006" key="3">
    <source>
        <dbReference type="Google" id="ProtNLM"/>
    </source>
</evidence>
<accession>A0A6N9YI50</accession>
<name>A0A6N9YI50_9ACTN</name>
<proteinExistence type="predicted"/>
<protein>
    <recommendedName>
        <fullName evidence="3">Toxin</fullName>
    </recommendedName>
</protein>
<sequence>MKAAASARKHGISDADMLHAAQNAIAEVGQHDRVLLIGAAHDGTLLEVVVLDPDTEPVLIHAMKLRPKFHRYLPPGW</sequence>
<dbReference type="Proteomes" id="UP000469185">
    <property type="component" value="Unassembled WGS sequence"/>
</dbReference>
<dbReference type="RefSeq" id="WP_163816553.1">
    <property type="nucleotide sequence ID" value="NZ_JAAGOB010000002.1"/>
</dbReference>
<comment type="caution">
    <text evidence="1">The sequence shown here is derived from an EMBL/GenBank/DDBJ whole genome shotgun (WGS) entry which is preliminary data.</text>
</comment>
<gene>
    <name evidence="1" type="ORF">G1H11_04810</name>
</gene>
<dbReference type="EMBL" id="JAAGOB010000002">
    <property type="protein sequence ID" value="NED94627.1"/>
    <property type="molecule type" value="Genomic_DNA"/>
</dbReference>
<dbReference type="AlphaFoldDB" id="A0A6N9YI50"/>
<evidence type="ECO:0000313" key="1">
    <source>
        <dbReference type="EMBL" id="NED94627.1"/>
    </source>
</evidence>